<dbReference type="Pfam" id="PF01843">
    <property type="entry name" value="DIL"/>
    <property type="match status" value="1"/>
</dbReference>
<evidence type="ECO:0000313" key="4">
    <source>
        <dbReference type="EMBL" id="KAJ3443265.1"/>
    </source>
</evidence>
<dbReference type="PROSITE" id="PS51126">
    <property type="entry name" value="DILUTE"/>
    <property type="match status" value="1"/>
</dbReference>
<organism evidence="4 5">
    <name type="scientific">Anaeramoeba flamelloides</name>
    <dbReference type="NCBI Taxonomy" id="1746091"/>
    <lineage>
        <taxon>Eukaryota</taxon>
        <taxon>Metamonada</taxon>
        <taxon>Anaeramoebidae</taxon>
        <taxon>Anaeramoeba</taxon>
    </lineage>
</organism>
<dbReference type="InterPro" id="IPR052072">
    <property type="entry name" value="Vascular_dev_regulator"/>
</dbReference>
<feature type="compositionally biased region" description="Polar residues" evidence="1">
    <location>
        <begin position="432"/>
        <end position="442"/>
    </location>
</feature>
<comment type="caution">
    <text evidence="4">The sequence shown here is derived from an EMBL/GenBank/DDBJ whole genome shotgun (WGS) entry which is preliminary data.</text>
</comment>
<dbReference type="InterPro" id="IPR019448">
    <property type="entry name" value="NT-C2"/>
</dbReference>
<feature type="compositionally biased region" description="Polar residues" evidence="1">
    <location>
        <begin position="407"/>
        <end position="417"/>
    </location>
</feature>
<protein>
    <submittedName>
        <fullName evidence="4">Myosin-5</fullName>
    </submittedName>
</protein>
<evidence type="ECO:0000259" key="2">
    <source>
        <dbReference type="PROSITE" id="PS51126"/>
    </source>
</evidence>
<feature type="compositionally biased region" description="Basic and acidic residues" evidence="1">
    <location>
        <begin position="373"/>
        <end position="388"/>
    </location>
</feature>
<evidence type="ECO:0000259" key="3">
    <source>
        <dbReference type="PROSITE" id="PS51840"/>
    </source>
</evidence>
<dbReference type="Proteomes" id="UP001146793">
    <property type="component" value="Unassembled WGS sequence"/>
</dbReference>
<proteinExistence type="predicted"/>
<dbReference type="SMART" id="SM01132">
    <property type="entry name" value="DIL"/>
    <property type="match status" value="1"/>
</dbReference>
<dbReference type="EMBL" id="JANTQA010000023">
    <property type="protein sequence ID" value="KAJ3443265.1"/>
    <property type="molecule type" value="Genomic_DNA"/>
</dbReference>
<accession>A0AAV7ZS15</accession>
<feature type="region of interest" description="Disordered" evidence="1">
    <location>
        <begin position="629"/>
        <end position="657"/>
    </location>
</feature>
<dbReference type="PANTHER" id="PTHR16027">
    <property type="entry name" value="DILUTE DOMAIN-CONTAINING PROTEIN YPR089W"/>
    <property type="match status" value="1"/>
</dbReference>
<feature type="compositionally biased region" description="Basic and acidic residues" evidence="1">
    <location>
        <begin position="254"/>
        <end position="264"/>
    </location>
</feature>
<dbReference type="InterPro" id="IPR002710">
    <property type="entry name" value="Dilute_dom"/>
</dbReference>
<reference evidence="4" key="1">
    <citation type="submission" date="2022-08" db="EMBL/GenBank/DDBJ databases">
        <title>Novel sulphate-reducing endosymbionts in the free-living metamonad Anaeramoeba.</title>
        <authorList>
            <person name="Jerlstrom-Hultqvist J."/>
            <person name="Cepicka I."/>
            <person name="Gallot-Lavallee L."/>
            <person name="Salas-Leiva D."/>
            <person name="Curtis B.A."/>
            <person name="Zahonova K."/>
            <person name="Pipaliya S."/>
            <person name="Dacks J."/>
            <person name="Roger A.J."/>
        </authorList>
    </citation>
    <scope>NUCLEOTIDE SEQUENCE</scope>
    <source>
        <strain evidence="4">Busselton2</strain>
    </source>
</reference>
<feature type="region of interest" description="Disordered" evidence="1">
    <location>
        <begin position="242"/>
        <end position="264"/>
    </location>
</feature>
<feature type="region of interest" description="Disordered" evidence="1">
    <location>
        <begin position="293"/>
        <end position="344"/>
    </location>
</feature>
<feature type="domain" description="Dilute" evidence="2">
    <location>
        <begin position="563"/>
        <end position="882"/>
    </location>
</feature>
<dbReference type="PROSITE" id="PS51840">
    <property type="entry name" value="C2_NT"/>
    <property type="match status" value="1"/>
</dbReference>
<evidence type="ECO:0000256" key="1">
    <source>
        <dbReference type="SAM" id="MobiDB-lite"/>
    </source>
</evidence>
<feature type="region of interest" description="Disordered" evidence="1">
    <location>
        <begin position="357"/>
        <end position="450"/>
    </location>
</feature>
<dbReference type="AlphaFoldDB" id="A0AAV7ZS15"/>
<sequence length="954" mass="112207">MFKKKIKCRLQFGIILLSRVRQKNKTVFVKWKRGKSQGETKKALLDKCGCAEWNQEFSIKCSLFQDKKTKEFAQKILRLSIYFDIDKTKTKRSLRRGNSEKRIATLQINVAKGFSIKNTQKNKVQPILKEYPLNLRNTSSHFKVPKILVAYKIQMNQKSNKSKRKKIPKLLNDTYLLQRLEEYEIMKRNPLKSITQTEEYTEITGKTELMTDTEDFEDQNSENWNEEIDEWEILEKNVNSKRRQLQSNVNNNENKGENENDNRYEKEIENETIYEEINISVRKINYITDITGSVSYSGSGSKSENNYDNDSGKDNSSTRHIISDSGYSSESNSDGSSDNRSEPLNNILSETENVSKISLNDFLSPPQKRKSIQKKDQNKNQEKRKENSLKNASSVPKLSENKFKNVLSHQNSAPLNKNRSKTKKVSKLNEISDIQQNWGNKNGKSKTRTNSKTNQNVIVKKEKQNPKILFKKSEYQKILKLENWLIERIFLFSNSLYSNGYPISACMVFKCFLYWKAFEPTFDQESETESKSESKTKTNLKKKIQNNLEINDKKSKQEDDILSAFLNSLNSYLETNENEQEMLYWLFSNVNFLIKLIEKYFSQELENEYKNKKKRKKLKQEQDFIKLRNSKKKINDGDGDDDNHNDNDNTINDGDDGNCLRKETKNYKIYKFQKKIKKLLFRILELITNNILSEIKPNIINAFLDNTSNSSLNFGKVTQKKSKKKSKKAIAFKKILIRLDKFNEELKDNYFPIQLKQIFFNQIIYLIDAELTNDLFKFEQYCQCGNGFQIKLAVSQFEERLSKLNIKNLHNFKKIKQASECLAMNKVIINNKKDKYNAISDISPDLNYIQVLRLLKNFQIDEFDNLEIPQEKIVLFENFIKKKLKKNSKTNNKNDDDNHFENNLNIDLNYIIPYKIDYSKIDCYGWEKINKPMILKSKKQFNFLDKDLDEFIND</sequence>
<name>A0AAV7ZS15_9EUKA</name>
<dbReference type="Pfam" id="PF10358">
    <property type="entry name" value="NT-C2"/>
    <property type="match status" value="1"/>
</dbReference>
<feature type="domain" description="C2 NT-type" evidence="3">
    <location>
        <begin position="1"/>
        <end position="157"/>
    </location>
</feature>
<gene>
    <name evidence="4" type="ORF">M0812_09099</name>
</gene>
<dbReference type="PANTHER" id="PTHR16027:SF6">
    <property type="entry name" value="DILUTE DOMAIN-CONTAINING PROTEIN"/>
    <property type="match status" value="1"/>
</dbReference>
<evidence type="ECO:0000313" key="5">
    <source>
        <dbReference type="Proteomes" id="UP001146793"/>
    </source>
</evidence>
<feature type="compositionally biased region" description="Low complexity" evidence="1">
    <location>
        <begin position="323"/>
        <end position="338"/>
    </location>
</feature>
<feature type="compositionally biased region" description="Low complexity" evidence="1">
    <location>
        <begin position="293"/>
        <end position="303"/>
    </location>
</feature>